<gene>
    <name evidence="2" type="ORF">BOTBODRAFT_57853</name>
</gene>
<protein>
    <submittedName>
        <fullName evidence="2">Uncharacterized protein</fullName>
    </submittedName>
</protein>
<keyword evidence="3" id="KW-1185">Reference proteome</keyword>
<dbReference type="AlphaFoldDB" id="A0A067MG55"/>
<dbReference type="Proteomes" id="UP000027195">
    <property type="component" value="Unassembled WGS sequence"/>
</dbReference>
<dbReference type="InParanoid" id="A0A067MG55"/>
<proteinExistence type="predicted"/>
<evidence type="ECO:0000256" key="1">
    <source>
        <dbReference type="SAM" id="MobiDB-lite"/>
    </source>
</evidence>
<feature type="region of interest" description="Disordered" evidence="1">
    <location>
        <begin position="29"/>
        <end position="62"/>
    </location>
</feature>
<organism evidence="2 3">
    <name type="scientific">Botryobasidium botryosum (strain FD-172 SS1)</name>
    <dbReference type="NCBI Taxonomy" id="930990"/>
    <lineage>
        <taxon>Eukaryota</taxon>
        <taxon>Fungi</taxon>
        <taxon>Dikarya</taxon>
        <taxon>Basidiomycota</taxon>
        <taxon>Agaricomycotina</taxon>
        <taxon>Agaricomycetes</taxon>
        <taxon>Cantharellales</taxon>
        <taxon>Botryobasidiaceae</taxon>
        <taxon>Botryobasidium</taxon>
    </lineage>
</organism>
<reference evidence="3" key="1">
    <citation type="journal article" date="2014" name="Proc. Natl. Acad. Sci. U.S.A.">
        <title>Extensive sampling of basidiomycete genomes demonstrates inadequacy of the white-rot/brown-rot paradigm for wood decay fungi.</title>
        <authorList>
            <person name="Riley R."/>
            <person name="Salamov A.A."/>
            <person name="Brown D.W."/>
            <person name="Nagy L.G."/>
            <person name="Floudas D."/>
            <person name="Held B.W."/>
            <person name="Levasseur A."/>
            <person name="Lombard V."/>
            <person name="Morin E."/>
            <person name="Otillar R."/>
            <person name="Lindquist E.A."/>
            <person name="Sun H."/>
            <person name="LaButti K.M."/>
            <person name="Schmutz J."/>
            <person name="Jabbour D."/>
            <person name="Luo H."/>
            <person name="Baker S.E."/>
            <person name="Pisabarro A.G."/>
            <person name="Walton J.D."/>
            <person name="Blanchette R.A."/>
            <person name="Henrissat B."/>
            <person name="Martin F."/>
            <person name="Cullen D."/>
            <person name="Hibbett D.S."/>
            <person name="Grigoriev I.V."/>
        </authorList>
    </citation>
    <scope>NUCLEOTIDE SEQUENCE [LARGE SCALE GENOMIC DNA]</scope>
    <source>
        <strain evidence="3">FD-172 SS1</strain>
    </source>
</reference>
<dbReference type="EMBL" id="KL198064">
    <property type="protein sequence ID" value="KDQ10832.1"/>
    <property type="molecule type" value="Genomic_DNA"/>
</dbReference>
<sequence>MHDGAPEGTPSLRLSTFQLSGAVVSLEHIPAVDRPRAHLSTGTLGLSDSHKDVTRGHTSRMP</sequence>
<evidence type="ECO:0000313" key="2">
    <source>
        <dbReference type="EMBL" id="KDQ10832.1"/>
    </source>
</evidence>
<dbReference type="HOGENOM" id="CLU_2903904_0_0_1"/>
<evidence type="ECO:0000313" key="3">
    <source>
        <dbReference type="Proteomes" id="UP000027195"/>
    </source>
</evidence>
<name>A0A067MG55_BOTB1</name>
<accession>A0A067MG55</accession>